<evidence type="ECO:0000256" key="4">
    <source>
        <dbReference type="ARBA" id="ARBA00022691"/>
    </source>
</evidence>
<evidence type="ECO:0000313" key="11">
    <source>
        <dbReference type="Proteomes" id="UP000002534"/>
    </source>
</evidence>
<evidence type="ECO:0000256" key="6">
    <source>
        <dbReference type="ARBA" id="ARBA00023004"/>
    </source>
</evidence>
<accession>Q3A5I3</accession>
<feature type="domain" description="B12-binding" evidence="8">
    <location>
        <begin position="34"/>
        <end position="173"/>
    </location>
</feature>
<keyword evidence="6" id="KW-0408">Iron</keyword>
<evidence type="ECO:0000256" key="2">
    <source>
        <dbReference type="ARBA" id="ARBA00022603"/>
    </source>
</evidence>
<dbReference type="Proteomes" id="UP000002534">
    <property type="component" value="Chromosome"/>
</dbReference>
<dbReference type="Gene3D" id="3.80.30.20">
    <property type="entry name" value="tm_1862 like domain"/>
    <property type="match status" value="1"/>
</dbReference>
<dbReference type="Pfam" id="PF04055">
    <property type="entry name" value="Radical_SAM"/>
    <property type="match status" value="1"/>
</dbReference>
<sequence>MTDQTGKAIAPASGGSRPTSLLLVIFPYTVESTAKTAQKGVRSFLAFPYGVLTLASYIRSHASHPVDIHILDLNTVPLCDAPATLREALDRHRPDIVGMSLMFDVSYKHVEHTARVIKTFDPSILLILGGASATASYNEILEEQPDIDAICYGEGELAITTLVDAADPWREIEKDPWVTRESLHKGKKPSSRTVDNLNEVIDVDYGLIDIQAYSMKEAFSPFVSAPENAKVQQFFLITSRGCPFKCVFCAEPSFHGKSVRYADVDAIIGHIDMLASRYGMNVLTIYDDQLLLDKRRAKELFRRLAPYKLRIEIPNGVTAILIDEELAGLMKNAGVDSIYLAIESGSESVLKNIIKKPIRLDKIQPIVKSLHDAEIFVQAFFINGFPGETEQDRQKTLTFIKQVGIDWSLFNFASPLRGSELYRICKENGWIEQRFQKIGDLDMTEYVIRAPGIDPLHIEMQTYRMNLEVNFVNNYRMRIGDFDTAARCFEEVIRRHPRHPLAHYYLARAFDAQGHDVQRIRHHRQIYNDIVAQDPDWSEHIAHFGLPRSVPVTGE</sequence>
<dbReference type="AlphaFoldDB" id="Q3A5I3"/>
<reference evidence="11" key="1">
    <citation type="submission" date="2005-10" db="EMBL/GenBank/DDBJ databases">
        <title>Complete sequence of Pelobacter carbinolicus DSM 2380.</title>
        <authorList>
            <person name="Copeland A."/>
            <person name="Lucas S."/>
            <person name="Lapidus A."/>
            <person name="Barry K."/>
            <person name="Detter J.C."/>
            <person name="Glavina T."/>
            <person name="Hammon N."/>
            <person name="Israni S."/>
            <person name="Pitluck S."/>
            <person name="Chertkov O."/>
            <person name="Schmutz J."/>
            <person name="Larimer F."/>
            <person name="Land M."/>
            <person name="Kyrpides N."/>
            <person name="Ivanova N."/>
            <person name="Richardson P."/>
        </authorList>
    </citation>
    <scope>NUCLEOTIDE SEQUENCE [LARGE SCALE GENOMIC DNA]</scope>
    <source>
        <strain evidence="11">DSM 2380 / NBRC 103641 / GraBd1</strain>
    </source>
</reference>
<keyword evidence="11" id="KW-1185">Reference proteome</keyword>
<protein>
    <submittedName>
        <fullName evidence="10">Radical SAM domain iron-sulfur cluster-binding oxidoreductase with cobalamin-binding-like domain and TPR domain</fullName>
    </submittedName>
</protein>
<dbReference type="RefSeq" id="WP_011340843.1">
    <property type="nucleotide sequence ID" value="NC_007498.2"/>
</dbReference>
<dbReference type="InterPro" id="IPR006638">
    <property type="entry name" value="Elp3/MiaA/NifB-like_rSAM"/>
</dbReference>
<dbReference type="InterPro" id="IPR058240">
    <property type="entry name" value="rSAM_sf"/>
</dbReference>
<dbReference type="eggNOG" id="COG0457">
    <property type="taxonomic scope" value="Bacteria"/>
</dbReference>
<dbReference type="GO" id="GO:0051539">
    <property type="term" value="F:4 iron, 4 sulfur cluster binding"/>
    <property type="evidence" value="ECO:0007669"/>
    <property type="project" value="UniProtKB-KW"/>
</dbReference>
<dbReference type="InterPro" id="IPR006158">
    <property type="entry name" value="Cobalamin-bd"/>
</dbReference>
<dbReference type="Gene3D" id="1.25.40.10">
    <property type="entry name" value="Tetratricopeptide repeat domain"/>
    <property type="match status" value="1"/>
</dbReference>
<keyword evidence="5" id="KW-0479">Metal-binding</keyword>
<dbReference type="GO" id="GO:0046872">
    <property type="term" value="F:metal ion binding"/>
    <property type="evidence" value="ECO:0007669"/>
    <property type="project" value="UniProtKB-KW"/>
</dbReference>
<dbReference type="STRING" id="338963.Pcar_1125"/>
<proteinExistence type="predicted"/>
<dbReference type="SUPFAM" id="SSF102114">
    <property type="entry name" value="Radical SAM enzymes"/>
    <property type="match status" value="1"/>
</dbReference>
<dbReference type="HOGENOM" id="CLU_021572_4_3_7"/>
<dbReference type="PROSITE" id="PS51332">
    <property type="entry name" value="B12_BINDING"/>
    <property type="match status" value="1"/>
</dbReference>
<dbReference type="InterPro" id="IPR036724">
    <property type="entry name" value="Cobalamin-bd_sf"/>
</dbReference>
<evidence type="ECO:0000259" key="8">
    <source>
        <dbReference type="PROSITE" id="PS51332"/>
    </source>
</evidence>
<keyword evidence="3" id="KW-0808">Transferase</keyword>
<dbReference type="SFLD" id="SFLDS00029">
    <property type="entry name" value="Radical_SAM"/>
    <property type="match status" value="1"/>
</dbReference>
<dbReference type="PROSITE" id="PS51918">
    <property type="entry name" value="RADICAL_SAM"/>
    <property type="match status" value="1"/>
</dbReference>
<dbReference type="SFLD" id="SFLDG01082">
    <property type="entry name" value="B12-binding_domain_containing"/>
    <property type="match status" value="1"/>
</dbReference>
<evidence type="ECO:0000313" key="10">
    <source>
        <dbReference type="EMBL" id="ABA88374.1"/>
    </source>
</evidence>
<evidence type="ECO:0000256" key="3">
    <source>
        <dbReference type="ARBA" id="ARBA00022679"/>
    </source>
</evidence>
<dbReference type="InterPro" id="IPR051198">
    <property type="entry name" value="BchE-like"/>
</dbReference>
<dbReference type="eggNOG" id="COG1032">
    <property type="taxonomic scope" value="Bacteria"/>
</dbReference>
<comment type="cofactor">
    <cofactor evidence="1">
        <name>[4Fe-4S] cluster</name>
        <dbReference type="ChEBI" id="CHEBI:49883"/>
    </cofactor>
</comment>
<evidence type="ECO:0000256" key="5">
    <source>
        <dbReference type="ARBA" id="ARBA00022723"/>
    </source>
</evidence>
<dbReference type="CDD" id="cd01335">
    <property type="entry name" value="Radical_SAM"/>
    <property type="match status" value="1"/>
</dbReference>
<dbReference type="Pfam" id="PF13432">
    <property type="entry name" value="TPR_16"/>
    <property type="match status" value="1"/>
</dbReference>
<dbReference type="InterPro" id="IPR023404">
    <property type="entry name" value="rSAM_horseshoe"/>
</dbReference>
<organism evidence="10 11">
    <name type="scientific">Syntrophotalea carbinolica (strain DSM 2380 / NBRC 103641 / GraBd1)</name>
    <name type="common">Pelobacter carbinolicus</name>
    <dbReference type="NCBI Taxonomy" id="338963"/>
    <lineage>
        <taxon>Bacteria</taxon>
        <taxon>Pseudomonadati</taxon>
        <taxon>Thermodesulfobacteriota</taxon>
        <taxon>Desulfuromonadia</taxon>
        <taxon>Desulfuromonadales</taxon>
        <taxon>Syntrophotaleaceae</taxon>
        <taxon>Syntrophotalea</taxon>
    </lineage>
</organism>
<dbReference type="InterPro" id="IPR034466">
    <property type="entry name" value="Methyltransferase_Class_B"/>
</dbReference>
<dbReference type="PANTHER" id="PTHR43409">
    <property type="entry name" value="ANAEROBIC MAGNESIUM-PROTOPORPHYRIN IX MONOMETHYL ESTER CYCLASE-RELATED"/>
    <property type="match status" value="1"/>
</dbReference>
<evidence type="ECO:0000259" key="9">
    <source>
        <dbReference type="PROSITE" id="PS51918"/>
    </source>
</evidence>
<dbReference type="SUPFAM" id="SSF48452">
    <property type="entry name" value="TPR-like"/>
    <property type="match status" value="1"/>
</dbReference>
<dbReference type="PANTHER" id="PTHR43409:SF7">
    <property type="entry name" value="BLL1977 PROTEIN"/>
    <property type="match status" value="1"/>
</dbReference>
<feature type="domain" description="Radical SAM core" evidence="9">
    <location>
        <begin position="228"/>
        <end position="454"/>
    </location>
</feature>
<evidence type="ECO:0000256" key="1">
    <source>
        <dbReference type="ARBA" id="ARBA00001966"/>
    </source>
</evidence>
<dbReference type="GO" id="GO:0003824">
    <property type="term" value="F:catalytic activity"/>
    <property type="evidence" value="ECO:0007669"/>
    <property type="project" value="InterPro"/>
</dbReference>
<dbReference type="Pfam" id="PF02310">
    <property type="entry name" value="B12-binding"/>
    <property type="match status" value="1"/>
</dbReference>
<dbReference type="GO" id="GO:0031419">
    <property type="term" value="F:cobalamin binding"/>
    <property type="evidence" value="ECO:0007669"/>
    <property type="project" value="InterPro"/>
</dbReference>
<keyword evidence="4" id="KW-0949">S-adenosyl-L-methionine</keyword>
<dbReference type="SMART" id="SM00729">
    <property type="entry name" value="Elp3"/>
    <property type="match status" value="1"/>
</dbReference>
<name>Q3A5I3_SYNC1</name>
<dbReference type="SFLD" id="SFLDG01123">
    <property type="entry name" value="methyltransferase_(Class_B)"/>
    <property type="match status" value="1"/>
</dbReference>
<dbReference type="OrthoDB" id="9762608at2"/>
<reference evidence="10 11" key="2">
    <citation type="journal article" date="2012" name="BMC Genomics">
        <title>The genome of Pelobacter carbinolicus reveals surprising metabolic capabilities and physiological features.</title>
        <authorList>
            <person name="Aklujkar M."/>
            <person name="Haveman S.A."/>
            <person name="Didonato R.Jr."/>
            <person name="Chertkov O."/>
            <person name="Han C.S."/>
            <person name="Land M.L."/>
            <person name="Brown P."/>
            <person name="Lovley D.R."/>
        </authorList>
    </citation>
    <scope>NUCLEOTIDE SEQUENCE [LARGE SCALE GENOMIC DNA]</scope>
    <source>
        <strain evidence="11">DSM 2380 / NBRC 103641 / GraBd1</strain>
    </source>
</reference>
<dbReference type="KEGG" id="pca:Pcar_1125"/>
<dbReference type="InterPro" id="IPR007197">
    <property type="entry name" value="rSAM"/>
</dbReference>
<dbReference type="InterPro" id="IPR011990">
    <property type="entry name" value="TPR-like_helical_dom_sf"/>
</dbReference>
<dbReference type="Gene3D" id="3.40.50.280">
    <property type="entry name" value="Cobalamin-binding domain"/>
    <property type="match status" value="1"/>
</dbReference>
<dbReference type="SUPFAM" id="SSF52242">
    <property type="entry name" value="Cobalamin (vitamin B12)-binding domain"/>
    <property type="match status" value="1"/>
</dbReference>
<evidence type="ECO:0000256" key="7">
    <source>
        <dbReference type="ARBA" id="ARBA00023014"/>
    </source>
</evidence>
<dbReference type="EMBL" id="CP000142">
    <property type="protein sequence ID" value="ABA88374.1"/>
    <property type="molecule type" value="Genomic_DNA"/>
</dbReference>
<gene>
    <name evidence="10" type="ordered locus">Pcar_1125</name>
</gene>
<keyword evidence="7" id="KW-0411">Iron-sulfur</keyword>
<keyword evidence="2" id="KW-0489">Methyltransferase</keyword>